<dbReference type="InterPro" id="IPR036922">
    <property type="entry name" value="Rieske_2Fe-2S_sf"/>
</dbReference>
<comment type="cofactor">
    <cofactor evidence="1">
        <name>Fe cation</name>
        <dbReference type="ChEBI" id="CHEBI:24875"/>
    </cofactor>
</comment>
<dbReference type="InterPro" id="IPR001663">
    <property type="entry name" value="Rng_hydr_dOase-A"/>
</dbReference>
<evidence type="ECO:0000256" key="4">
    <source>
        <dbReference type="ARBA" id="ARBA00023002"/>
    </source>
</evidence>
<keyword evidence="8" id="KW-0223">Dioxygenase</keyword>
<gene>
    <name evidence="8" type="ORF">EDD29_2468</name>
</gene>
<keyword evidence="4" id="KW-0560">Oxidoreductase</keyword>
<keyword evidence="6" id="KW-0411">Iron-sulfur</keyword>
<sequence length="401" mass="44183">MTVIASPPGRTPAPLDASLTERALDLAVRKTTEMAAGTLAVPLSYYRDPALYERERALLKRTPLAIGQSARLAEPHAYFVRTVLGSSLLVTRDADGRAHVFLNYCRHRGARPAEGEGVSRRFTCPYHAWSYDTQGCLASLPGREGFPDLDKSRYGLVELPSEERHGFVWAVLTADAPLDLDAHLGPLDAELAQWGYEDYGYLTAREFTSGVSWKGALEAFAEGYHFPFVHGKSVIGQNTLPNTSVHDVFGRHHRMGFPFTWITALTDDPDADRGPSANMGVIYWVYPNLILANSMIGVEIIDLLPHDGPTTCTVRHGWMGVTPARDDATSALYRDVYEQVHAAVRDEDFLMLPSCGDGVRNGQHHHMLIGRNEIGVQHMIRTMAAALDVDLDAEAATSGWD</sequence>
<dbReference type="GO" id="GO:0051537">
    <property type="term" value="F:2 iron, 2 sulfur cluster binding"/>
    <property type="evidence" value="ECO:0007669"/>
    <property type="project" value="UniProtKB-KW"/>
</dbReference>
<dbReference type="Proteomes" id="UP000272400">
    <property type="component" value="Unassembled WGS sequence"/>
</dbReference>
<dbReference type="GO" id="GO:0051213">
    <property type="term" value="F:dioxygenase activity"/>
    <property type="evidence" value="ECO:0007669"/>
    <property type="project" value="UniProtKB-KW"/>
</dbReference>
<protein>
    <submittedName>
        <fullName evidence="8">Phenylpropionate dioxygenase-like ring-hydroxylating dioxygenase large terminal subunit</fullName>
    </submittedName>
</protein>
<comment type="caution">
    <text evidence="8">The sequence shown here is derived from an EMBL/GenBank/DDBJ whole genome shotgun (WGS) entry which is preliminary data.</text>
</comment>
<evidence type="ECO:0000256" key="1">
    <source>
        <dbReference type="ARBA" id="ARBA00001962"/>
    </source>
</evidence>
<dbReference type="InterPro" id="IPR017941">
    <property type="entry name" value="Rieske_2Fe-2S"/>
</dbReference>
<evidence type="ECO:0000256" key="3">
    <source>
        <dbReference type="ARBA" id="ARBA00022723"/>
    </source>
</evidence>
<keyword evidence="3" id="KW-0479">Metal-binding</keyword>
<dbReference type="PROSITE" id="PS51296">
    <property type="entry name" value="RIESKE"/>
    <property type="match status" value="1"/>
</dbReference>
<dbReference type="EMBL" id="RJKE01000001">
    <property type="protein sequence ID" value="ROO84936.1"/>
    <property type="molecule type" value="Genomic_DNA"/>
</dbReference>
<keyword evidence="2" id="KW-0001">2Fe-2S</keyword>
<dbReference type="RefSeq" id="WP_123664490.1">
    <property type="nucleotide sequence ID" value="NZ_RJKE01000001.1"/>
</dbReference>
<dbReference type="OrthoDB" id="5243643at2"/>
<keyword evidence="9" id="KW-1185">Reference proteome</keyword>
<dbReference type="PANTHER" id="PTHR43756:SF5">
    <property type="entry name" value="CHOLINE MONOOXYGENASE, CHLOROPLASTIC"/>
    <property type="match status" value="1"/>
</dbReference>
<evidence type="ECO:0000256" key="5">
    <source>
        <dbReference type="ARBA" id="ARBA00023004"/>
    </source>
</evidence>
<evidence type="ECO:0000259" key="7">
    <source>
        <dbReference type="PROSITE" id="PS51296"/>
    </source>
</evidence>
<dbReference type="CDD" id="cd03469">
    <property type="entry name" value="Rieske_RO_Alpha_N"/>
    <property type="match status" value="1"/>
</dbReference>
<dbReference type="Pfam" id="PF00355">
    <property type="entry name" value="Rieske"/>
    <property type="match status" value="1"/>
</dbReference>
<name>A0A3N1CUG1_9ACTN</name>
<dbReference type="GO" id="GO:0004497">
    <property type="term" value="F:monooxygenase activity"/>
    <property type="evidence" value="ECO:0007669"/>
    <property type="project" value="UniProtKB-ARBA"/>
</dbReference>
<dbReference type="GO" id="GO:0016705">
    <property type="term" value="F:oxidoreductase activity, acting on paired donors, with incorporation or reduction of molecular oxygen"/>
    <property type="evidence" value="ECO:0007669"/>
    <property type="project" value="UniProtKB-ARBA"/>
</dbReference>
<dbReference type="Gene3D" id="3.90.380.10">
    <property type="entry name" value="Naphthalene 1,2-dioxygenase Alpha Subunit, Chain A, domain 1"/>
    <property type="match status" value="2"/>
</dbReference>
<organism evidence="8 9">
    <name type="scientific">Actinocorallia herbida</name>
    <dbReference type="NCBI Taxonomy" id="58109"/>
    <lineage>
        <taxon>Bacteria</taxon>
        <taxon>Bacillati</taxon>
        <taxon>Actinomycetota</taxon>
        <taxon>Actinomycetes</taxon>
        <taxon>Streptosporangiales</taxon>
        <taxon>Thermomonosporaceae</taxon>
        <taxon>Actinocorallia</taxon>
    </lineage>
</organism>
<reference evidence="8 9" key="1">
    <citation type="submission" date="2018-11" db="EMBL/GenBank/DDBJ databases">
        <title>Sequencing the genomes of 1000 actinobacteria strains.</title>
        <authorList>
            <person name="Klenk H.-P."/>
        </authorList>
    </citation>
    <scope>NUCLEOTIDE SEQUENCE [LARGE SCALE GENOMIC DNA]</scope>
    <source>
        <strain evidence="8 9">DSM 44254</strain>
    </source>
</reference>
<dbReference type="SUPFAM" id="SSF50022">
    <property type="entry name" value="ISP domain"/>
    <property type="match status" value="1"/>
</dbReference>
<keyword evidence="5" id="KW-0408">Iron</keyword>
<dbReference type="Pfam" id="PF00848">
    <property type="entry name" value="Ring_hydroxyl_A"/>
    <property type="match status" value="1"/>
</dbReference>
<proteinExistence type="predicted"/>
<dbReference type="GO" id="GO:0005506">
    <property type="term" value="F:iron ion binding"/>
    <property type="evidence" value="ECO:0007669"/>
    <property type="project" value="InterPro"/>
</dbReference>
<feature type="domain" description="Rieske" evidence="7">
    <location>
        <begin position="67"/>
        <end position="170"/>
    </location>
</feature>
<evidence type="ECO:0000256" key="2">
    <source>
        <dbReference type="ARBA" id="ARBA00022714"/>
    </source>
</evidence>
<evidence type="ECO:0000313" key="8">
    <source>
        <dbReference type="EMBL" id="ROO84936.1"/>
    </source>
</evidence>
<accession>A0A3N1CUG1</accession>
<evidence type="ECO:0000313" key="9">
    <source>
        <dbReference type="Proteomes" id="UP000272400"/>
    </source>
</evidence>
<dbReference type="InterPro" id="IPR015879">
    <property type="entry name" value="Ring_hydroxy_dOase_asu_C_dom"/>
</dbReference>
<dbReference type="PANTHER" id="PTHR43756">
    <property type="entry name" value="CHOLINE MONOOXYGENASE, CHLOROPLASTIC"/>
    <property type="match status" value="1"/>
</dbReference>
<dbReference type="SUPFAM" id="SSF55961">
    <property type="entry name" value="Bet v1-like"/>
    <property type="match status" value="1"/>
</dbReference>
<dbReference type="Gene3D" id="2.102.10.10">
    <property type="entry name" value="Rieske [2Fe-2S] iron-sulphur domain"/>
    <property type="match status" value="1"/>
</dbReference>
<dbReference type="AlphaFoldDB" id="A0A3N1CUG1"/>
<evidence type="ECO:0000256" key="6">
    <source>
        <dbReference type="ARBA" id="ARBA00023014"/>
    </source>
</evidence>